<dbReference type="InterPro" id="IPR000084">
    <property type="entry name" value="PE-PGRS_N"/>
</dbReference>
<dbReference type="SUPFAM" id="SSF140459">
    <property type="entry name" value="PE/PPE dimer-like"/>
    <property type="match status" value="1"/>
</dbReference>
<evidence type="ECO:0000313" key="3">
    <source>
        <dbReference type="Proteomes" id="UP000465360"/>
    </source>
</evidence>
<evidence type="ECO:0000259" key="1">
    <source>
        <dbReference type="Pfam" id="PF00934"/>
    </source>
</evidence>
<protein>
    <recommendedName>
        <fullName evidence="1">PE domain-containing protein</fullName>
    </recommendedName>
</protein>
<proteinExistence type="predicted"/>
<comment type="caution">
    <text evidence="2">The sequence shown here is derived from an EMBL/GenBank/DDBJ whole genome shotgun (WGS) entry which is preliminary data.</text>
</comment>
<dbReference type="Gene3D" id="1.10.287.850">
    <property type="entry name" value="HP0062-like domain"/>
    <property type="match status" value="1"/>
</dbReference>
<keyword evidence="3" id="KW-1185">Reference proteome</keyword>
<evidence type="ECO:0000313" key="2">
    <source>
        <dbReference type="EMBL" id="GFG91808.1"/>
    </source>
</evidence>
<accession>A0A7I9YSZ1</accession>
<sequence length="304" mass="27757">MSFLIVSPEALAAAASELTDLGSSLGAANAAAVSQTTGLLAAGADDVSGAIAALFRAYAREYQVLAGRVAVFHEGFTRAVADGANAYAAAEAVNGAQLLSGALGAVADSVNGPVASLTGRPLFGDGATGASGPVGQPGGGGGWLFGAGGAGGASTSPGVAGGAGGSAFLFGAGGSGGAGGLGGAGGSGGRGGWLFGSGDGGVGCRGRGWLVAVDRGRGGWAGVGRWWRGGGQGGAGGVSSVAGAGGGAGGVGGAGGGGAGGGWNRRARRGWGAAPGPVPLGRLGAVVVRVGSVASALSTPSPSA</sequence>
<feature type="domain" description="PE" evidence="1">
    <location>
        <begin position="4"/>
        <end position="94"/>
    </location>
</feature>
<dbReference type="InterPro" id="IPR048996">
    <property type="entry name" value="PGRS_rpt"/>
</dbReference>
<dbReference type="Pfam" id="PF00934">
    <property type="entry name" value="PE"/>
    <property type="match status" value="1"/>
</dbReference>
<name>A0A7I9YSZ1_MYCBU</name>
<dbReference type="Pfam" id="PF21526">
    <property type="entry name" value="PGRS"/>
    <property type="match status" value="1"/>
</dbReference>
<dbReference type="Proteomes" id="UP000465360">
    <property type="component" value="Unassembled WGS sequence"/>
</dbReference>
<dbReference type="InterPro" id="IPR038332">
    <property type="entry name" value="PPE_sf"/>
</dbReference>
<dbReference type="AlphaFoldDB" id="A0A7I9YSZ1"/>
<dbReference type="EMBL" id="BLKZ01000001">
    <property type="protein sequence ID" value="GFG91808.1"/>
    <property type="molecule type" value="Genomic_DNA"/>
</dbReference>
<organism evidence="2 3">
    <name type="scientific">Mycobacterium bourgelatii</name>
    <dbReference type="NCBI Taxonomy" id="1273442"/>
    <lineage>
        <taxon>Bacteria</taxon>
        <taxon>Bacillati</taxon>
        <taxon>Actinomycetota</taxon>
        <taxon>Actinomycetes</taxon>
        <taxon>Mycobacteriales</taxon>
        <taxon>Mycobacteriaceae</taxon>
        <taxon>Mycobacterium</taxon>
    </lineage>
</organism>
<gene>
    <name evidence="2" type="ORF">MBOU_38500</name>
</gene>
<reference evidence="2 3" key="1">
    <citation type="journal article" date="2019" name="Emerg. Microbes Infect.">
        <title>Comprehensive subspecies identification of 175 nontuberculous mycobacteria species based on 7547 genomic profiles.</title>
        <authorList>
            <person name="Matsumoto Y."/>
            <person name="Kinjo T."/>
            <person name="Motooka D."/>
            <person name="Nabeya D."/>
            <person name="Jung N."/>
            <person name="Uechi K."/>
            <person name="Horii T."/>
            <person name="Iida T."/>
            <person name="Fujita J."/>
            <person name="Nakamura S."/>
        </authorList>
    </citation>
    <scope>NUCLEOTIDE SEQUENCE [LARGE SCALE GENOMIC DNA]</scope>
    <source>
        <strain evidence="2 3">JCM 30725</strain>
    </source>
</reference>